<organism evidence="2 3">
    <name type="scientific">Rhodococcoides kroppenstedtii</name>
    <dbReference type="NCBI Taxonomy" id="293050"/>
    <lineage>
        <taxon>Bacteria</taxon>
        <taxon>Bacillati</taxon>
        <taxon>Actinomycetota</taxon>
        <taxon>Actinomycetes</taxon>
        <taxon>Mycobacteriales</taxon>
        <taxon>Nocardiaceae</taxon>
        <taxon>Rhodococcoides</taxon>
    </lineage>
</organism>
<evidence type="ECO:0008006" key="4">
    <source>
        <dbReference type="Google" id="ProtNLM"/>
    </source>
</evidence>
<dbReference type="GeneID" id="85487303"/>
<feature type="region of interest" description="Disordered" evidence="1">
    <location>
        <begin position="407"/>
        <end position="454"/>
    </location>
</feature>
<dbReference type="Proteomes" id="UP000182054">
    <property type="component" value="Unassembled WGS sequence"/>
</dbReference>
<protein>
    <recommendedName>
        <fullName evidence="4">Portal protein</fullName>
    </recommendedName>
</protein>
<proteinExistence type="predicted"/>
<feature type="compositionally biased region" description="Low complexity" evidence="1">
    <location>
        <begin position="416"/>
        <end position="433"/>
    </location>
</feature>
<evidence type="ECO:0000313" key="2">
    <source>
        <dbReference type="EMBL" id="SFA60845.1"/>
    </source>
</evidence>
<sequence length="454" mass="50160">MATTDPTKPSTAPEFESGYVNGSGNSWNWMVDEAETTPELQWPASIETYAKMCREDAQVTSMLRAVQLPIQRTIWRVRPNGARPEVYRHIAADLGLPVEGEPSDETPLARTRGRFSWTAHLQQAMEMFKYGHAFFEQVAQLDEETGLFHLRKLAARKQNTIERINVALDGGLESIVQRPPASMSIFKNEPIPVSRLVAYVFDQEPGVWTGRSLLRPAYKHWMLKDRLLRTHATMVERNGLGMPVYTGAEGATSDDLSKGRRMASEARAGRYAGAGLPYGATLKFQGVDGNLPDALPGIKYHDEQIGRAALTHFLNLGQQTGSWALGTEFANFFIMTLQTVAETIRDIANQHVVEDIVDWNWGPTEQAPLLVFDEIGSQHAPVAEALKTLVDAGILFPDRKLEEAVRERYSLPSKGTPAPSTDDTTASDSASTTRRPRARGIDPAQGSLFEGAPS</sequence>
<dbReference type="EMBL" id="FOJN01000016">
    <property type="protein sequence ID" value="SFA60845.1"/>
    <property type="molecule type" value="Genomic_DNA"/>
</dbReference>
<dbReference type="AlphaFoldDB" id="A0A1I0U9X6"/>
<gene>
    <name evidence="2" type="ORF">SAMN05444374_11638</name>
</gene>
<dbReference type="Pfam" id="PF06074">
    <property type="entry name" value="Portal_Mu"/>
    <property type="match status" value="1"/>
</dbReference>
<evidence type="ECO:0000256" key="1">
    <source>
        <dbReference type="SAM" id="MobiDB-lite"/>
    </source>
</evidence>
<reference evidence="2 3" key="1">
    <citation type="submission" date="2016-10" db="EMBL/GenBank/DDBJ databases">
        <authorList>
            <person name="de Groot N.N."/>
        </authorList>
    </citation>
    <scope>NUCLEOTIDE SEQUENCE [LARGE SCALE GENOMIC DNA]</scope>
    <source>
        <strain evidence="2 3">DSM 44908</strain>
    </source>
</reference>
<evidence type="ECO:0000313" key="3">
    <source>
        <dbReference type="Proteomes" id="UP000182054"/>
    </source>
</evidence>
<dbReference type="RefSeq" id="WP_211267474.1">
    <property type="nucleotide sequence ID" value="NZ_FOJN01000016.1"/>
</dbReference>
<accession>A0A1I0U9X6</accession>
<name>A0A1I0U9X6_9NOCA</name>
<dbReference type="InterPro" id="IPR009279">
    <property type="entry name" value="Portal_Mu"/>
</dbReference>